<proteinExistence type="predicted"/>
<gene>
    <name evidence="2" type="ORF">K432DRAFT_89386</name>
</gene>
<evidence type="ECO:0000313" key="3">
    <source>
        <dbReference type="Proteomes" id="UP000250266"/>
    </source>
</evidence>
<feature type="compositionally biased region" description="Basic and acidic residues" evidence="1">
    <location>
        <begin position="184"/>
        <end position="205"/>
    </location>
</feature>
<evidence type="ECO:0000313" key="2">
    <source>
        <dbReference type="EMBL" id="OCK78581.1"/>
    </source>
</evidence>
<feature type="region of interest" description="Disordered" evidence="1">
    <location>
        <begin position="63"/>
        <end position="233"/>
    </location>
</feature>
<organism evidence="2 3">
    <name type="scientific">Lepidopterella palustris CBS 459.81</name>
    <dbReference type="NCBI Taxonomy" id="1314670"/>
    <lineage>
        <taxon>Eukaryota</taxon>
        <taxon>Fungi</taxon>
        <taxon>Dikarya</taxon>
        <taxon>Ascomycota</taxon>
        <taxon>Pezizomycotina</taxon>
        <taxon>Dothideomycetes</taxon>
        <taxon>Pleosporomycetidae</taxon>
        <taxon>Mytilinidiales</taxon>
        <taxon>Argynnaceae</taxon>
        <taxon>Lepidopterella</taxon>
    </lineage>
</organism>
<name>A0A8E2E7I2_9PEZI</name>
<feature type="compositionally biased region" description="Basic and acidic residues" evidence="1">
    <location>
        <begin position="1"/>
        <end position="22"/>
    </location>
</feature>
<dbReference type="Proteomes" id="UP000250266">
    <property type="component" value="Unassembled WGS sequence"/>
</dbReference>
<reference evidence="2 3" key="1">
    <citation type="journal article" date="2016" name="Nat. Commun.">
        <title>Ectomycorrhizal ecology is imprinted in the genome of the dominant symbiotic fungus Cenococcum geophilum.</title>
        <authorList>
            <consortium name="DOE Joint Genome Institute"/>
            <person name="Peter M."/>
            <person name="Kohler A."/>
            <person name="Ohm R.A."/>
            <person name="Kuo A."/>
            <person name="Krutzmann J."/>
            <person name="Morin E."/>
            <person name="Arend M."/>
            <person name="Barry K.W."/>
            <person name="Binder M."/>
            <person name="Choi C."/>
            <person name="Clum A."/>
            <person name="Copeland A."/>
            <person name="Grisel N."/>
            <person name="Haridas S."/>
            <person name="Kipfer T."/>
            <person name="LaButti K."/>
            <person name="Lindquist E."/>
            <person name="Lipzen A."/>
            <person name="Maire R."/>
            <person name="Meier B."/>
            <person name="Mihaltcheva S."/>
            <person name="Molinier V."/>
            <person name="Murat C."/>
            <person name="Poggeler S."/>
            <person name="Quandt C.A."/>
            <person name="Sperisen C."/>
            <person name="Tritt A."/>
            <person name="Tisserant E."/>
            <person name="Crous P.W."/>
            <person name="Henrissat B."/>
            <person name="Nehls U."/>
            <person name="Egli S."/>
            <person name="Spatafora J.W."/>
            <person name="Grigoriev I.V."/>
            <person name="Martin F.M."/>
        </authorList>
    </citation>
    <scope>NUCLEOTIDE SEQUENCE [LARGE SCALE GENOMIC DNA]</scope>
    <source>
        <strain evidence="2 3">CBS 459.81</strain>
    </source>
</reference>
<protein>
    <submittedName>
        <fullName evidence="2">Uncharacterized protein</fullName>
    </submittedName>
</protein>
<evidence type="ECO:0000256" key="1">
    <source>
        <dbReference type="SAM" id="MobiDB-lite"/>
    </source>
</evidence>
<feature type="compositionally biased region" description="Basic and acidic residues" evidence="1">
    <location>
        <begin position="136"/>
        <end position="167"/>
    </location>
</feature>
<feature type="compositionally biased region" description="Basic and acidic residues" evidence="1">
    <location>
        <begin position="65"/>
        <end position="121"/>
    </location>
</feature>
<accession>A0A8E2E7I2</accession>
<keyword evidence="3" id="KW-1185">Reference proteome</keyword>
<feature type="region of interest" description="Disordered" evidence="1">
    <location>
        <begin position="1"/>
        <end position="48"/>
    </location>
</feature>
<dbReference type="AlphaFoldDB" id="A0A8E2E7I2"/>
<sequence>MARDKDKEREREHLFTSEQDVRRARRHHRDRRRESERAERPTTAAGAEVLGLDELRAVRAAYYLRPEEERRARTPKRMTQEVERERQRELERVEAMVKSRRETERRQGGETKRRKEKKLEERDEDVASAEFVYGRPEARRSTRSVRENSPDGETRWVVRTTDGERVSGTRSIRRSVDTFQDEGGSSRRAAEGEPRSRSRAERRGVSPEQTGHRTVSRTISVRRVNTPKLHRYA</sequence>
<dbReference type="EMBL" id="KV745051">
    <property type="protein sequence ID" value="OCK78581.1"/>
    <property type="molecule type" value="Genomic_DNA"/>
</dbReference>